<dbReference type="Pfam" id="PF01431">
    <property type="entry name" value="Peptidase_M13"/>
    <property type="match status" value="1"/>
</dbReference>
<feature type="domain" description="Peptidase M13 C-terminal" evidence="9">
    <location>
        <begin position="477"/>
        <end position="669"/>
    </location>
</feature>
<dbReference type="Gene3D" id="3.40.390.10">
    <property type="entry name" value="Collagenase (Catalytic Domain)"/>
    <property type="match status" value="1"/>
</dbReference>
<evidence type="ECO:0000313" key="12">
    <source>
        <dbReference type="Proteomes" id="UP000237839"/>
    </source>
</evidence>
<protein>
    <submittedName>
        <fullName evidence="11">Putative metalloendopeptidase</fullName>
    </submittedName>
</protein>
<dbReference type="Pfam" id="PF05649">
    <property type="entry name" value="Peptidase_M13_N"/>
    <property type="match status" value="1"/>
</dbReference>
<feature type="domain" description="Peptidase M13 N-terminal" evidence="10">
    <location>
        <begin position="46"/>
        <end position="425"/>
    </location>
</feature>
<dbReference type="InterPro" id="IPR042089">
    <property type="entry name" value="Peptidase_M13_dom_2"/>
</dbReference>
<organism evidence="11 12">
    <name type="scientific">Solimicrobium silvestre</name>
    <dbReference type="NCBI Taxonomy" id="2099400"/>
    <lineage>
        <taxon>Bacteria</taxon>
        <taxon>Pseudomonadati</taxon>
        <taxon>Pseudomonadota</taxon>
        <taxon>Betaproteobacteria</taxon>
        <taxon>Burkholderiales</taxon>
        <taxon>Oxalobacteraceae</taxon>
        <taxon>Solimicrobium</taxon>
    </lineage>
</organism>
<dbReference type="InterPro" id="IPR018497">
    <property type="entry name" value="Peptidase_M13_C"/>
</dbReference>
<evidence type="ECO:0000256" key="6">
    <source>
        <dbReference type="ARBA" id="ARBA00022833"/>
    </source>
</evidence>
<dbReference type="InterPro" id="IPR024079">
    <property type="entry name" value="MetalloPept_cat_dom_sf"/>
</dbReference>
<sequence>MFKKTPLQIGFAAALLCFAAPSFSAASGFVNGLVIEPQTMDRSADPCTDFFEFSNGQWLKDNPIPEDRSRYSAYDEVTERNLSALKKIAENAAKNPDKATPAQRIVGAYFHSGMDEAGIEAAGAKPLAEGLAQIAAIQTRTQLMDAIAQQHQIGAAPLFNFYIDQDAKNTLRYIPQLAQGGLGLPDRDYYLKSDAKTLEIRSKYSAHLEKMFSLLGDTPEVAKHNAAIVLSMETRLARASMSKIELRDPQASYHLMTLAGLAKIDHGTDWTNYFNQIGLKAPGEINVAQPKFFAEAGHMLKNVKIADWQTYLRWNLVNASANDLSTAFVNANFDFYGRTLAGTKELQPRWKRVLTNIDKNVGDALGELYVAQFFSPAAKAGVLEMVNNIKVAMHESIDNLAWMSATTKLQAIKKLDAINVKIGYPDKWRDYSALVIDADSYANDNMRANQFEFKRMIAKLGKPIDRNEWGMTAPTVNAYYNPTMNEIVFPAGILQPPLYHLDADLASNYGNTGATIGHEMTHAFDDEGRQFNADGNLKSWWTKQDEKNFIQRASAIEKQFDEFNPIDNLHINGKLTAGENIADLGGMKIALQALRTALKGKPQVELIDGLTPEQRYFVANAQSFRGLTRPEQLRLQLATDPHAPEYARVLGPIANMPEFTAAFNCPADKSPLRPSNKLVNIW</sequence>
<dbReference type="InterPro" id="IPR008753">
    <property type="entry name" value="Peptidase_M13_N"/>
</dbReference>
<evidence type="ECO:0000256" key="5">
    <source>
        <dbReference type="ARBA" id="ARBA00022801"/>
    </source>
</evidence>
<evidence type="ECO:0000256" key="4">
    <source>
        <dbReference type="ARBA" id="ARBA00022723"/>
    </source>
</evidence>
<accession>A0A2S9GX75</accession>
<dbReference type="Gene3D" id="1.10.1380.10">
    <property type="entry name" value="Neutral endopeptidase , domain2"/>
    <property type="match status" value="1"/>
</dbReference>
<dbReference type="RefSeq" id="WP_165794998.1">
    <property type="nucleotide sequence ID" value="NZ_PUGF01000014.1"/>
</dbReference>
<feature type="signal peptide" evidence="8">
    <location>
        <begin position="1"/>
        <end position="25"/>
    </location>
</feature>
<dbReference type="EMBL" id="PUGF01000014">
    <property type="protein sequence ID" value="PRC92324.1"/>
    <property type="molecule type" value="Genomic_DNA"/>
</dbReference>
<keyword evidence="5" id="KW-0378">Hydrolase</keyword>
<dbReference type="SUPFAM" id="SSF55486">
    <property type="entry name" value="Metalloproteases ('zincins'), catalytic domain"/>
    <property type="match status" value="1"/>
</dbReference>
<keyword evidence="4" id="KW-0479">Metal-binding</keyword>
<dbReference type="Proteomes" id="UP000237839">
    <property type="component" value="Unassembled WGS sequence"/>
</dbReference>
<reference evidence="11 12" key="1">
    <citation type="submission" date="2018-02" db="EMBL/GenBank/DDBJ databases">
        <title>Solimicrobium silvestre gen. nov., sp. nov., isolated from alpine forest soil.</title>
        <authorList>
            <person name="Margesin R."/>
            <person name="Albuquerque L."/>
            <person name="Zhang D.-C."/>
            <person name="Froufe H.J.C."/>
            <person name="Severino R."/>
            <person name="Roxo I."/>
            <person name="Egas C."/>
            <person name="Da Costa M.S."/>
        </authorList>
    </citation>
    <scope>NUCLEOTIDE SEQUENCE [LARGE SCALE GENOMIC DNA]</scope>
    <source>
        <strain evidence="11 12">S20-91</strain>
    </source>
</reference>
<proteinExistence type="inferred from homology"/>
<dbReference type="PANTHER" id="PTHR11733">
    <property type="entry name" value="ZINC METALLOPROTEASE FAMILY M13 NEPRILYSIN-RELATED"/>
    <property type="match status" value="1"/>
</dbReference>
<dbReference type="CDD" id="cd08662">
    <property type="entry name" value="M13"/>
    <property type="match status" value="1"/>
</dbReference>
<evidence type="ECO:0000256" key="1">
    <source>
        <dbReference type="ARBA" id="ARBA00001947"/>
    </source>
</evidence>
<keyword evidence="12" id="KW-1185">Reference proteome</keyword>
<evidence type="ECO:0000256" key="8">
    <source>
        <dbReference type="SAM" id="SignalP"/>
    </source>
</evidence>
<keyword evidence="3" id="KW-0645">Protease</keyword>
<evidence type="ECO:0000259" key="9">
    <source>
        <dbReference type="Pfam" id="PF01431"/>
    </source>
</evidence>
<evidence type="ECO:0000259" key="10">
    <source>
        <dbReference type="Pfam" id="PF05649"/>
    </source>
</evidence>
<dbReference type="AlphaFoldDB" id="A0A2S9GX75"/>
<comment type="caution">
    <text evidence="11">The sequence shown here is derived from an EMBL/GenBank/DDBJ whole genome shotgun (WGS) entry which is preliminary data.</text>
</comment>
<dbReference type="PROSITE" id="PS51885">
    <property type="entry name" value="NEPRILYSIN"/>
    <property type="match status" value="1"/>
</dbReference>
<name>A0A2S9GX75_9BURK</name>
<dbReference type="GO" id="GO:0046872">
    <property type="term" value="F:metal ion binding"/>
    <property type="evidence" value="ECO:0007669"/>
    <property type="project" value="UniProtKB-KW"/>
</dbReference>
<feature type="chain" id="PRO_5015542929" evidence="8">
    <location>
        <begin position="26"/>
        <end position="682"/>
    </location>
</feature>
<gene>
    <name evidence="11" type="ORF">S2091_2983</name>
</gene>
<evidence type="ECO:0000313" key="11">
    <source>
        <dbReference type="EMBL" id="PRC92324.1"/>
    </source>
</evidence>
<dbReference type="GO" id="GO:0004222">
    <property type="term" value="F:metalloendopeptidase activity"/>
    <property type="evidence" value="ECO:0007669"/>
    <property type="project" value="InterPro"/>
</dbReference>
<dbReference type="InterPro" id="IPR000718">
    <property type="entry name" value="Peptidase_M13"/>
</dbReference>
<dbReference type="GO" id="GO:0016485">
    <property type="term" value="P:protein processing"/>
    <property type="evidence" value="ECO:0007669"/>
    <property type="project" value="TreeGrafter"/>
</dbReference>
<keyword evidence="8" id="KW-0732">Signal</keyword>
<evidence type="ECO:0000256" key="2">
    <source>
        <dbReference type="ARBA" id="ARBA00007357"/>
    </source>
</evidence>
<dbReference type="PANTHER" id="PTHR11733:SF167">
    <property type="entry name" value="FI17812P1-RELATED"/>
    <property type="match status" value="1"/>
</dbReference>
<dbReference type="GO" id="GO:0005886">
    <property type="term" value="C:plasma membrane"/>
    <property type="evidence" value="ECO:0007669"/>
    <property type="project" value="TreeGrafter"/>
</dbReference>
<comment type="cofactor">
    <cofactor evidence="1">
        <name>Zn(2+)</name>
        <dbReference type="ChEBI" id="CHEBI:29105"/>
    </cofactor>
</comment>
<dbReference type="PRINTS" id="PR00786">
    <property type="entry name" value="NEPRILYSIN"/>
</dbReference>
<keyword evidence="6" id="KW-0862">Zinc</keyword>
<keyword evidence="7" id="KW-0482">Metalloprotease</keyword>
<evidence type="ECO:0000256" key="3">
    <source>
        <dbReference type="ARBA" id="ARBA00022670"/>
    </source>
</evidence>
<evidence type="ECO:0000256" key="7">
    <source>
        <dbReference type="ARBA" id="ARBA00023049"/>
    </source>
</evidence>
<comment type="similarity">
    <text evidence="2">Belongs to the peptidase M13 family.</text>
</comment>